<dbReference type="Pfam" id="PF20335">
    <property type="entry name" value="DUF6630"/>
    <property type="match status" value="1"/>
</dbReference>
<dbReference type="AlphaFoldDB" id="C4G8H9"/>
<comment type="caution">
    <text evidence="2">The sequence shown here is derived from an EMBL/GenBank/DDBJ whole genome shotgun (WGS) entry which is preliminary data.</text>
</comment>
<dbReference type="HOGENOM" id="CLU_930332_0_0_9"/>
<keyword evidence="3" id="KW-1185">Reference proteome</keyword>
<dbReference type="eggNOG" id="ENOG502ZIXD">
    <property type="taxonomic scope" value="Bacteria"/>
</dbReference>
<organism evidence="2 3">
    <name type="scientific">Shuttleworthella satelles DSM 14600</name>
    <dbReference type="NCBI Taxonomy" id="626523"/>
    <lineage>
        <taxon>Bacteria</taxon>
        <taxon>Bacillati</taxon>
        <taxon>Bacillota</taxon>
        <taxon>Clostridia</taxon>
        <taxon>Lachnospirales</taxon>
        <taxon>Lachnospiraceae</taxon>
        <taxon>Shuttleworthella</taxon>
    </lineage>
</organism>
<protein>
    <recommendedName>
        <fullName evidence="1">DUF6630 domain-containing protein</fullName>
    </recommendedName>
</protein>
<dbReference type="RefSeq" id="WP_006905314.1">
    <property type="nucleotide sequence ID" value="NZ_GG665866.1"/>
</dbReference>
<dbReference type="InterPro" id="IPR046582">
    <property type="entry name" value="DUF6630"/>
</dbReference>
<evidence type="ECO:0000259" key="1">
    <source>
        <dbReference type="Pfam" id="PF20335"/>
    </source>
</evidence>
<name>C4G8H9_9FIRM</name>
<proteinExistence type="predicted"/>
<evidence type="ECO:0000313" key="3">
    <source>
        <dbReference type="Proteomes" id="UP000003494"/>
    </source>
</evidence>
<feature type="domain" description="DUF6630" evidence="1">
    <location>
        <begin position="140"/>
        <end position="295"/>
    </location>
</feature>
<dbReference type="STRING" id="626523.GCWU000342_00275"/>
<gene>
    <name evidence="2" type="ORF">GCWU000342_00275</name>
</gene>
<dbReference type="EMBL" id="ACIP02000001">
    <property type="protein sequence ID" value="EEP28926.1"/>
    <property type="molecule type" value="Genomic_DNA"/>
</dbReference>
<accession>C4G8H9</accession>
<evidence type="ECO:0000313" key="2">
    <source>
        <dbReference type="EMBL" id="EEP28926.1"/>
    </source>
</evidence>
<reference evidence="2" key="1">
    <citation type="submission" date="2009-04" db="EMBL/GenBank/DDBJ databases">
        <authorList>
            <person name="Weinstock G."/>
            <person name="Sodergren E."/>
            <person name="Clifton S."/>
            <person name="Fulton L."/>
            <person name="Fulton B."/>
            <person name="Courtney L."/>
            <person name="Fronick C."/>
            <person name="Harrison M."/>
            <person name="Strong C."/>
            <person name="Farmer C."/>
            <person name="Delahaunty K."/>
            <person name="Markovic C."/>
            <person name="Hall O."/>
            <person name="Minx P."/>
            <person name="Tomlinson C."/>
            <person name="Mitreva M."/>
            <person name="Nelson J."/>
            <person name="Hou S."/>
            <person name="Wollam A."/>
            <person name="Pepin K.H."/>
            <person name="Johnson M."/>
            <person name="Bhonagiri V."/>
            <person name="Nash W.E."/>
            <person name="Warren W."/>
            <person name="Chinwalla A."/>
            <person name="Mardis E.R."/>
            <person name="Wilson R.K."/>
        </authorList>
    </citation>
    <scope>NUCLEOTIDE SEQUENCE [LARGE SCALE GENOMIC DNA]</scope>
    <source>
        <strain evidence="2">DSM 14600</strain>
    </source>
</reference>
<dbReference type="Proteomes" id="UP000003494">
    <property type="component" value="Unassembled WGS sequence"/>
</dbReference>
<sequence length="299" mass="34191">MALFGFIEKKYSDWSMDTGEGARVGFRKKALEKGLEDVCRGTEEFLILTAKESFPVSVRGRVGTFIQAIREEDSSALHLEISTQDQKNPDDTIIYGKDGVSAEETLEIFMRLLDENQAPDLAAWNPVMCWRNPVNPEAYQRLTNAMTAKISLQKELKWAFHNPYEYVVEKADRFAEREIDRDAPLDEILFFGLVDEFLEAGEMLELDWKEDKEEFLGQMQELAEHFSLPLEEDWLEPEADIPTWCKALDEHWEEAGFVVAGLDIDSDSYLLFPAAADKMQLLTDLAAEIGHEIKLGRDL</sequence>